<reference evidence="3 4" key="1">
    <citation type="submission" date="2021-01" db="EMBL/GenBank/DDBJ databases">
        <title>WGS of actinomycetes isolated from Thailand.</title>
        <authorList>
            <person name="Thawai C."/>
        </authorList>
    </citation>
    <scope>NUCLEOTIDE SEQUENCE [LARGE SCALE GENOMIC DNA]</scope>
    <source>
        <strain evidence="3 4">LPG 2</strain>
    </source>
</reference>
<keyword evidence="4" id="KW-1185">Reference proteome</keyword>
<evidence type="ECO:0000313" key="4">
    <source>
        <dbReference type="Proteomes" id="UP000602198"/>
    </source>
</evidence>
<evidence type="ECO:0000256" key="1">
    <source>
        <dbReference type="SAM" id="SignalP"/>
    </source>
</evidence>
<organism evidence="3 4">
    <name type="scientific">Nocardia acididurans</name>
    <dbReference type="NCBI Taxonomy" id="2802282"/>
    <lineage>
        <taxon>Bacteria</taxon>
        <taxon>Bacillati</taxon>
        <taxon>Actinomycetota</taxon>
        <taxon>Actinomycetes</taxon>
        <taxon>Mycobacteriales</taxon>
        <taxon>Nocardiaceae</taxon>
        <taxon>Nocardia</taxon>
    </lineage>
</organism>
<dbReference type="EMBL" id="JAERRJ010000001">
    <property type="protein sequence ID" value="MBL1073008.1"/>
    <property type="molecule type" value="Genomic_DNA"/>
</dbReference>
<comment type="caution">
    <text evidence="3">The sequence shown here is derived from an EMBL/GenBank/DDBJ whole genome shotgun (WGS) entry which is preliminary data.</text>
</comment>
<dbReference type="PANTHER" id="PTHR46331">
    <property type="entry name" value="VALACYCLOVIR HYDROLASE"/>
    <property type="match status" value="1"/>
</dbReference>
<dbReference type="GO" id="GO:0016787">
    <property type="term" value="F:hydrolase activity"/>
    <property type="evidence" value="ECO:0007669"/>
    <property type="project" value="UniProtKB-KW"/>
</dbReference>
<dbReference type="InterPro" id="IPR000073">
    <property type="entry name" value="AB_hydrolase_1"/>
</dbReference>
<dbReference type="Gene3D" id="3.40.50.1820">
    <property type="entry name" value="alpha/beta hydrolase"/>
    <property type="match status" value="1"/>
</dbReference>
<feature type="signal peptide" evidence="1">
    <location>
        <begin position="1"/>
        <end position="18"/>
    </location>
</feature>
<dbReference type="Pfam" id="PF00561">
    <property type="entry name" value="Abhydrolase_1"/>
    <property type="match status" value="1"/>
</dbReference>
<dbReference type="Proteomes" id="UP000602198">
    <property type="component" value="Unassembled WGS sequence"/>
</dbReference>
<name>A0ABS1LXE1_9NOCA</name>
<proteinExistence type="predicted"/>
<evidence type="ECO:0000259" key="2">
    <source>
        <dbReference type="Pfam" id="PF00561"/>
    </source>
</evidence>
<sequence length="305" mass="32142">MKKTVLALLTVLTAATLAACGDSSPADTAENATAAQQTGRYADVNGVHMYYEVHGDAKGQPPLVLLHGALSGIDTDFGELIPVLSKDRQIIAVEQQAHGHTADVAGRKLRTDTMTDDTVALLGQLGVTQADVFGYSMGAGVALDIGLRHPNLVRKLVLLSGGLGPHAMHPGLVEDLGELQPEMLYGSPFHESYLKNAPRPEDFATLVSKIKDMDQNLPTVPNAAVAAMTIPALTIIGDSDIVTPEHAVEVFRLLGGGIMGDTPAGLPNSELAIVPGASHVTVMHRPELLAPMVTAFLTREIKSQM</sequence>
<keyword evidence="1" id="KW-0732">Signal</keyword>
<feature type="domain" description="AB hydrolase-1" evidence="2">
    <location>
        <begin position="61"/>
        <end position="186"/>
    </location>
</feature>
<protein>
    <submittedName>
        <fullName evidence="3">Alpha/beta hydrolase</fullName>
    </submittedName>
</protein>
<gene>
    <name evidence="3" type="ORF">JK358_01225</name>
</gene>
<dbReference type="SUPFAM" id="SSF53474">
    <property type="entry name" value="alpha/beta-Hydrolases"/>
    <property type="match status" value="1"/>
</dbReference>
<feature type="chain" id="PRO_5046622497" evidence="1">
    <location>
        <begin position="19"/>
        <end position="305"/>
    </location>
</feature>
<accession>A0ABS1LXE1</accession>
<dbReference type="InterPro" id="IPR029058">
    <property type="entry name" value="AB_hydrolase_fold"/>
</dbReference>
<evidence type="ECO:0000313" key="3">
    <source>
        <dbReference type="EMBL" id="MBL1073008.1"/>
    </source>
</evidence>
<keyword evidence="3" id="KW-0378">Hydrolase</keyword>
<dbReference type="PANTHER" id="PTHR46331:SF2">
    <property type="entry name" value="VALACYCLOVIR HYDROLASE"/>
    <property type="match status" value="1"/>
</dbReference>
<dbReference type="RefSeq" id="WP_201942372.1">
    <property type="nucleotide sequence ID" value="NZ_JAERRJ010000001.1"/>
</dbReference>
<dbReference type="PROSITE" id="PS51257">
    <property type="entry name" value="PROKAR_LIPOPROTEIN"/>
    <property type="match status" value="1"/>
</dbReference>